<feature type="chain" id="PRO_5044869168" description="Peptidase S28" evidence="6">
    <location>
        <begin position="17"/>
        <end position="595"/>
    </location>
</feature>
<organism evidence="7 8">
    <name type="scientific">Cyclotella cryptica</name>
    <dbReference type="NCBI Taxonomy" id="29204"/>
    <lineage>
        <taxon>Eukaryota</taxon>
        <taxon>Sar</taxon>
        <taxon>Stramenopiles</taxon>
        <taxon>Ochrophyta</taxon>
        <taxon>Bacillariophyta</taxon>
        <taxon>Coscinodiscophyceae</taxon>
        <taxon>Thalassiosirophycidae</taxon>
        <taxon>Stephanodiscales</taxon>
        <taxon>Stephanodiscaceae</taxon>
        <taxon>Cyclotella</taxon>
    </lineage>
</organism>
<proteinExistence type="inferred from homology"/>
<dbReference type="Gene3D" id="3.40.50.1820">
    <property type="entry name" value="alpha/beta hydrolase"/>
    <property type="match status" value="1"/>
</dbReference>
<dbReference type="InterPro" id="IPR029058">
    <property type="entry name" value="AB_hydrolase_fold"/>
</dbReference>
<evidence type="ECO:0000256" key="2">
    <source>
        <dbReference type="ARBA" id="ARBA00022670"/>
    </source>
</evidence>
<dbReference type="InterPro" id="IPR008758">
    <property type="entry name" value="Peptidase_S28"/>
</dbReference>
<keyword evidence="8" id="KW-1185">Reference proteome</keyword>
<feature type="signal peptide" evidence="6">
    <location>
        <begin position="1"/>
        <end position="16"/>
    </location>
</feature>
<accession>A0ABD3NUL9</accession>
<sequence length="595" mass="65907">MKLLLILALLADQARALPTPRRIPEILAEIKQRRHRTETVELQASPEEYDDVQTLFLDQRLDHFSKSDDPKASMTFRQRYFYTGRYVHDETEGQTTRQTAAFLCVGGEGPSLKPSVLVDSVHCTGDMIGLAAKLFNEHNWDIHMFALEHRYYGESVPSSVVLASNVGASTPDDNTTGYDYDNDLMNGDFTYLSSRQAIHDVIEFVQSPEVSKHMSSLSSTNINVQWITFGGSYPGMLSAWSRLLFPDIIHGAVANSAPVQAELDFREYYDRVALDLADEAVGGSEECRRIFVEGHAQIVAALEGGPFPKHEDVGDDPVEYVATLFNICDGAEALLESRRNIEVLIGDGILRVPAQENDPSCEKELCNIQKLCDAITGERQAEPNKSSMEILAKINGIELGNECSNVDWTLYVDYFSTPTPENANDRSWMYQTCTEFGFYQTCQIDSQCPYGKGYHDVDRDLELCQKVFGIDPADVATSVQSTLEYYGGWELTPSAEAMDNANSSSGPRLVSDQGEQRILFANGDVDPWTELAVSGARGATNQLTVTVPGASHHFWTHKVQDTDGAAIEAARKGIYNTVSSWLGVGATYPLYTAME</sequence>
<evidence type="ECO:0000256" key="1">
    <source>
        <dbReference type="ARBA" id="ARBA00011079"/>
    </source>
</evidence>
<evidence type="ECO:0000256" key="6">
    <source>
        <dbReference type="SAM" id="SignalP"/>
    </source>
</evidence>
<evidence type="ECO:0000313" key="8">
    <source>
        <dbReference type="Proteomes" id="UP001516023"/>
    </source>
</evidence>
<keyword evidence="3 6" id="KW-0732">Signal</keyword>
<dbReference type="Gene3D" id="1.20.120.980">
    <property type="entry name" value="Serine carboxypeptidase S28, SKS domain"/>
    <property type="match status" value="1"/>
</dbReference>
<keyword evidence="2" id="KW-0645">Protease</keyword>
<comment type="similarity">
    <text evidence="1">Belongs to the peptidase S28 family.</text>
</comment>
<dbReference type="SUPFAM" id="SSF53474">
    <property type="entry name" value="alpha/beta-Hydrolases"/>
    <property type="match status" value="1"/>
</dbReference>
<dbReference type="AlphaFoldDB" id="A0ABD3NUL9"/>
<keyword evidence="5" id="KW-0325">Glycoprotein</keyword>
<protein>
    <recommendedName>
        <fullName evidence="9">Peptidase S28</fullName>
    </recommendedName>
</protein>
<dbReference type="EMBL" id="JABMIG020000408">
    <property type="protein sequence ID" value="KAL3779032.1"/>
    <property type="molecule type" value="Genomic_DNA"/>
</dbReference>
<dbReference type="InterPro" id="IPR042269">
    <property type="entry name" value="Ser_carbopepase_S28_SKS"/>
</dbReference>
<gene>
    <name evidence="7" type="ORF">HJC23_011471</name>
</gene>
<dbReference type="Pfam" id="PF05577">
    <property type="entry name" value="Peptidase_S28"/>
    <property type="match status" value="3"/>
</dbReference>
<dbReference type="GO" id="GO:0006508">
    <property type="term" value="P:proteolysis"/>
    <property type="evidence" value="ECO:0007669"/>
    <property type="project" value="UniProtKB-KW"/>
</dbReference>
<evidence type="ECO:0000256" key="5">
    <source>
        <dbReference type="ARBA" id="ARBA00023180"/>
    </source>
</evidence>
<dbReference type="GO" id="GO:0008233">
    <property type="term" value="F:peptidase activity"/>
    <property type="evidence" value="ECO:0007669"/>
    <property type="project" value="UniProtKB-KW"/>
</dbReference>
<evidence type="ECO:0000313" key="7">
    <source>
        <dbReference type="EMBL" id="KAL3779032.1"/>
    </source>
</evidence>
<evidence type="ECO:0000256" key="4">
    <source>
        <dbReference type="ARBA" id="ARBA00022801"/>
    </source>
</evidence>
<evidence type="ECO:0008006" key="9">
    <source>
        <dbReference type="Google" id="ProtNLM"/>
    </source>
</evidence>
<keyword evidence="4" id="KW-0378">Hydrolase</keyword>
<dbReference type="PANTHER" id="PTHR11010:SF117">
    <property type="entry name" value="SERINE PROTEASE 16"/>
    <property type="match status" value="1"/>
</dbReference>
<name>A0ABD3NUL9_9STRA</name>
<comment type="caution">
    <text evidence="7">The sequence shown here is derived from an EMBL/GenBank/DDBJ whole genome shotgun (WGS) entry which is preliminary data.</text>
</comment>
<evidence type="ECO:0000256" key="3">
    <source>
        <dbReference type="ARBA" id="ARBA00022729"/>
    </source>
</evidence>
<dbReference type="Proteomes" id="UP001516023">
    <property type="component" value="Unassembled WGS sequence"/>
</dbReference>
<reference evidence="7 8" key="1">
    <citation type="journal article" date="2020" name="G3 (Bethesda)">
        <title>Improved Reference Genome for Cyclotella cryptica CCMP332, a Model for Cell Wall Morphogenesis, Salinity Adaptation, and Lipid Production in Diatoms (Bacillariophyta).</title>
        <authorList>
            <person name="Roberts W.R."/>
            <person name="Downey K.M."/>
            <person name="Ruck E.C."/>
            <person name="Traller J.C."/>
            <person name="Alverson A.J."/>
        </authorList>
    </citation>
    <scope>NUCLEOTIDE SEQUENCE [LARGE SCALE GENOMIC DNA]</scope>
    <source>
        <strain evidence="7 8">CCMP332</strain>
    </source>
</reference>
<dbReference type="PANTHER" id="PTHR11010">
    <property type="entry name" value="PROTEASE S28 PRO-X CARBOXYPEPTIDASE-RELATED"/>
    <property type="match status" value="1"/>
</dbReference>